<name>A0A813C5H5_9DINO</name>
<comment type="caution">
    <text evidence="1">The sequence shown here is derived from an EMBL/GenBank/DDBJ whole genome shotgun (WGS) entry which is preliminary data.</text>
</comment>
<dbReference type="Proteomes" id="UP000601435">
    <property type="component" value="Unassembled WGS sequence"/>
</dbReference>
<organism evidence="1 2">
    <name type="scientific">Symbiodinium necroappetens</name>
    <dbReference type="NCBI Taxonomy" id="1628268"/>
    <lineage>
        <taxon>Eukaryota</taxon>
        <taxon>Sar</taxon>
        <taxon>Alveolata</taxon>
        <taxon>Dinophyceae</taxon>
        <taxon>Suessiales</taxon>
        <taxon>Symbiodiniaceae</taxon>
        <taxon>Symbiodinium</taxon>
    </lineage>
</organism>
<accession>A0A813C5H5</accession>
<reference evidence="1" key="1">
    <citation type="submission" date="2021-02" db="EMBL/GenBank/DDBJ databases">
        <authorList>
            <person name="Dougan E. K."/>
            <person name="Rhodes N."/>
            <person name="Thang M."/>
            <person name="Chan C."/>
        </authorList>
    </citation>
    <scope>NUCLEOTIDE SEQUENCE</scope>
</reference>
<dbReference type="OrthoDB" id="10277465at2759"/>
<dbReference type="AlphaFoldDB" id="A0A813C5H5"/>
<proteinExistence type="predicted"/>
<evidence type="ECO:0000313" key="1">
    <source>
        <dbReference type="EMBL" id="CAE7939426.1"/>
    </source>
</evidence>
<gene>
    <name evidence="1" type="ORF">SNEC2469_LOCUS33512</name>
</gene>
<dbReference type="EMBL" id="CAJNJA010088763">
    <property type="protein sequence ID" value="CAE7939426.1"/>
    <property type="molecule type" value="Genomic_DNA"/>
</dbReference>
<sequence length="185" mass="20133">MIFVEETFAKLLCAPRPGMRRLGLKGPFPIKSCGHDIGQSDVVGILKAVDSPEIVAVELTAFTLADGVLLGHSPRNRSAKRLRSCEWQLMRHYVVKGLVARTTASNMPFVLRHEAGAVRLLGISLEACDGQTAQWCGGEVWTKQEKPVPAARKGGHWPVEDVVDDVLDDELPALQAVGPDSKKDD</sequence>
<protein>
    <submittedName>
        <fullName evidence="1">Uncharacterized protein</fullName>
    </submittedName>
</protein>
<keyword evidence="2" id="KW-1185">Reference proteome</keyword>
<evidence type="ECO:0000313" key="2">
    <source>
        <dbReference type="Proteomes" id="UP000601435"/>
    </source>
</evidence>